<dbReference type="EMBL" id="JABSTU010000011">
    <property type="protein sequence ID" value="KAH8009567.1"/>
    <property type="molecule type" value="Genomic_DNA"/>
</dbReference>
<evidence type="ECO:0000259" key="7">
    <source>
        <dbReference type="PROSITE" id="PS50923"/>
    </source>
</evidence>
<gene>
    <name evidence="9" type="ORF">HPB51_018260</name>
</gene>
<keyword evidence="10" id="KW-1185">Reference proteome</keyword>
<dbReference type="CDD" id="cd00054">
    <property type="entry name" value="EGF_CA"/>
    <property type="match status" value="1"/>
</dbReference>
<feature type="signal peptide" evidence="5">
    <location>
        <begin position="1"/>
        <end position="24"/>
    </location>
</feature>
<protein>
    <submittedName>
        <fullName evidence="9">Uncharacterized protein</fullName>
    </submittedName>
</protein>
<dbReference type="VEuPathDB" id="VectorBase:LOC119178367"/>
<reference evidence="9" key="1">
    <citation type="journal article" date="2020" name="Cell">
        <title>Large-Scale Comparative Analyses of Tick Genomes Elucidate Their Genetic Diversity and Vector Capacities.</title>
        <authorList>
            <consortium name="Tick Genome and Microbiome Consortium (TIGMIC)"/>
            <person name="Jia N."/>
            <person name="Wang J."/>
            <person name="Shi W."/>
            <person name="Du L."/>
            <person name="Sun Y."/>
            <person name="Zhan W."/>
            <person name="Jiang J.F."/>
            <person name="Wang Q."/>
            <person name="Zhang B."/>
            <person name="Ji P."/>
            <person name="Bell-Sakyi L."/>
            <person name="Cui X.M."/>
            <person name="Yuan T.T."/>
            <person name="Jiang B.G."/>
            <person name="Yang W.F."/>
            <person name="Lam T.T."/>
            <person name="Chang Q.C."/>
            <person name="Ding S.J."/>
            <person name="Wang X.J."/>
            <person name="Zhu J.G."/>
            <person name="Ruan X.D."/>
            <person name="Zhao L."/>
            <person name="Wei J.T."/>
            <person name="Ye R.Z."/>
            <person name="Que T.C."/>
            <person name="Du C.H."/>
            <person name="Zhou Y.H."/>
            <person name="Cheng J.X."/>
            <person name="Dai P.F."/>
            <person name="Guo W.B."/>
            <person name="Han X.H."/>
            <person name="Huang E.J."/>
            <person name="Li L.F."/>
            <person name="Wei W."/>
            <person name="Gao Y.C."/>
            <person name="Liu J.Z."/>
            <person name="Shao H.Z."/>
            <person name="Wang X."/>
            <person name="Wang C.C."/>
            <person name="Yang T.C."/>
            <person name="Huo Q.B."/>
            <person name="Li W."/>
            <person name="Chen H.Y."/>
            <person name="Chen S.E."/>
            <person name="Zhou L.G."/>
            <person name="Ni X.B."/>
            <person name="Tian J.H."/>
            <person name="Sheng Y."/>
            <person name="Liu T."/>
            <person name="Pan Y.S."/>
            <person name="Xia L.Y."/>
            <person name="Li J."/>
            <person name="Zhao F."/>
            <person name="Cao W.C."/>
        </authorList>
    </citation>
    <scope>NUCLEOTIDE SEQUENCE</scope>
    <source>
        <strain evidence="9">Rmic-2018</strain>
    </source>
</reference>
<dbReference type="PANTHER" id="PTHR11339">
    <property type="entry name" value="EXTRACELLULAR MATRIX GLYCOPROTEIN RELATED"/>
    <property type="match status" value="1"/>
</dbReference>
<dbReference type="PROSITE" id="PS01186">
    <property type="entry name" value="EGF_2"/>
    <property type="match status" value="1"/>
</dbReference>
<dbReference type="InterPro" id="IPR050780">
    <property type="entry name" value="Mucin_vWF_Thrombospondin_sf"/>
</dbReference>
<evidence type="ECO:0000259" key="6">
    <source>
        <dbReference type="PROSITE" id="PS50026"/>
    </source>
</evidence>
<comment type="caution">
    <text evidence="3">Lacks conserved residue(s) required for the propagation of feature annotation.</text>
</comment>
<reference evidence="9" key="2">
    <citation type="submission" date="2021-09" db="EMBL/GenBank/DDBJ databases">
        <authorList>
            <person name="Jia N."/>
            <person name="Wang J."/>
            <person name="Shi W."/>
            <person name="Du L."/>
            <person name="Sun Y."/>
            <person name="Zhan W."/>
            <person name="Jiang J."/>
            <person name="Wang Q."/>
            <person name="Zhang B."/>
            <person name="Ji P."/>
            <person name="Sakyi L.B."/>
            <person name="Cui X."/>
            <person name="Yuan T."/>
            <person name="Jiang B."/>
            <person name="Yang W."/>
            <person name="Lam T.T.-Y."/>
            <person name="Chang Q."/>
            <person name="Ding S."/>
            <person name="Wang X."/>
            <person name="Zhu J."/>
            <person name="Ruan X."/>
            <person name="Zhao L."/>
            <person name="Wei J."/>
            <person name="Que T."/>
            <person name="Du C."/>
            <person name="Cheng J."/>
            <person name="Dai P."/>
            <person name="Han X."/>
            <person name="Huang E."/>
            <person name="Gao Y."/>
            <person name="Liu J."/>
            <person name="Shao H."/>
            <person name="Ye R."/>
            <person name="Li L."/>
            <person name="Wei W."/>
            <person name="Wang X."/>
            <person name="Wang C."/>
            <person name="Huo Q."/>
            <person name="Li W."/>
            <person name="Guo W."/>
            <person name="Chen H."/>
            <person name="Chen S."/>
            <person name="Zhou L."/>
            <person name="Zhou L."/>
            <person name="Ni X."/>
            <person name="Tian J."/>
            <person name="Zhou Y."/>
            <person name="Sheng Y."/>
            <person name="Liu T."/>
            <person name="Pan Y."/>
            <person name="Xia L."/>
            <person name="Li J."/>
            <person name="Zhao F."/>
            <person name="Cao W."/>
        </authorList>
    </citation>
    <scope>NUCLEOTIDE SEQUENCE</scope>
    <source>
        <strain evidence="9">Rmic-2018</strain>
        <tissue evidence="9">Larvae</tissue>
    </source>
</reference>
<keyword evidence="3" id="KW-0245">EGF-like domain</keyword>
<dbReference type="InterPro" id="IPR001846">
    <property type="entry name" value="VWF_type-D"/>
</dbReference>
<sequence>MFAPCGRTCLCWLLLVWPLLGVLAEEKYRFFRKTAKGLRDEIEETCSQPCQNGGKCYKERCACTPGFRGQYCEYPLSLCDLQRAGFHGTSQCNHTRLASTCVLECNRGLKYEYLPPTNVYKCSAAGEWSPPNLPRCVDERQERLKKAASPSRWPSSGTCAVWGRGHYRTFDGSLFSFRSRCRHLLAHECRGDTFSVHVGDSHCSNDSARFFCRRSLDIYVEGQRFGFELDPPRVTLGNVSAPIPTTLEGLRVDYVARRIVISSQLGFT</sequence>
<feature type="disulfide bond" evidence="3">
    <location>
        <begin position="46"/>
        <end position="56"/>
    </location>
</feature>
<evidence type="ECO:0000313" key="10">
    <source>
        <dbReference type="Proteomes" id="UP000821866"/>
    </source>
</evidence>
<evidence type="ECO:0000256" key="2">
    <source>
        <dbReference type="ARBA" id="ARBA00023180"/>
    </source>
</evidence>
<feature type="disulfide bond" evidence="3">
    <location>
        <begin position="63"/>
        <end position="72"/>
    </location>
</feature>
<dbReference type="PROSITE" id="PS50923">
    <property type="entry name" value="SUSHI"/>
    <property type="match status" value="1"/>
</dbReference>
<dbReference type="VEuPathDB" id="VectorBase:LOC119178529"/>
<evidence type="ECO:0000256" key="5">
    <source>
        <dbReference type="SAM" id="SignalP"/>
    </source>
</evidence>
<dbReference type="InterPro" id="IPR000436">
    <property type="entry name" value="Sushi_SCR_CCP_dom"/>
</dbReference>
<evidence type="ECO:0000313" key="9">
    <source>
        <dbReference type="EMBL" id="KAH8009567.1"/>
    </source>
</evidence>
<evidence type="ECO:0000256" key="4">
    <source>
        <dbReference type="PROSITE-ProRule" id="PRU00302"/>
    </source>
</evidence>
<dbReference type="Proteomes" id="UP000821866">
    <property type="component" value="Chromosome 9"/>
</dbReference>
<evidence type="ECO:0000256" key="1">
    <source>
        <dbReference type="ARBA" id="ARBA00023157"/>
    </source>
</evidence>
<comment type="caution">
    <text evidence="9">The sequence shown here is derived from an EMBL/GenBank/DDBJ whole genome shotgun (WGS) entry which is preliminary data.</text>
</comment>
<dbReference type="AlphaFoldDB" id="A0A9J6D6X1"/>
<keyword evidence="1 3" id="KW-1015">Disulfide bond</keyword>
<feature type="domain" description="VWFD" evidence="8">
    <location>
        <begin position="157"/>
        <end position="268"/>
    </location>
</feature>
<dbReference type="SUPFAM" id="SSF57196">
    <property type="entry name" value="EGF/Laminin"/>
    <property type="match status" value="1"/>
</dbReference>
<accession>A0A9J6D6X1</accession>
<dbReference type="InterPro" id="IPR035976">
    <property type="entry name" value="Sushi/SCR/CCP_sf"/>
</dbReference>
<keyword evidence="5" id="KW-0732">Signal</keyword>
<name>A0A9J6D6X1_RHIMP</name>
<feature type="chain" id="PRO_5039887509" evidence="5">
    <location>
        <begin position="25"/>
        <end position="268"/>
    </location>
</feature>
<evidence type="ECO:0000256" key="3">
    <source>
        <dbReference type="PROSITE-ProRule" id="PRU00076"/>
    </source>
</evidence>
<dbReference type="Gene3D" id="2.10.25.10">
    <property type="entry name" value="Laminin"/>
    <property type="match status" value="1"/>
</dbReference>
<dbReference type="PROSITE" id="PS00022">
    <property type="entry name" value="EGF_1"/>
    <property type="match status" value="1"/>
</dbReference>
<keyword evidence="4" id="KW-0768">Sushi</keyword>
<evidence type="ECO:0000259" key="8">
    <source>
        <dbReference type="PROSITE" id="PS51233"/>
    </source>
</evidence>
<dbReference type="PROSITE" id="PS50026">
    <property type="entry name" value="EGF_3"/>
    <property type="match status" value="1"/>
</dbReference>
<dbReference type="InterPro" id="IPR000742">
    <property type="entry name" value="EGF"/>
</dbReference>
<feature type="domain" description="Sushi" evidence="7">
    <location>
        <begin position="70"/>
        <end position="138"/>
    </location>
</feature>
<dbReference type="Pfam" id="PF00094">
    <property type="entry name" value="VWD"/>
    <property type="match status" value="1"/>
</dbReference>
<organism evidence="9 10">
    <name type="scientific">Rhipicephalus microplus</name>
    <name type="common">Cattle tick</name>
    <name type="synonym">Boophilus microplus</name>
    <dbReference type="NCBI Taxonomy" id="6941"/>
    <lineage>
        <taxon>Eukaryota</taxon>
        <taxon>Metazoa</taxon>
        <taxon>Ecdysozoa</taxon>
        <taxon>Arthropoda</taxon>
        <taxon>Chelicerata</taxon>
        <taxon>Arachnida</taxon>
        <taxon>Acari</taxon>
        <taxon>Parasitiformes</taxon>
        <taxon>Ixodida</taxon>
        <taxon>Ixodoidea</taxon>
        <taxon>Ixodidae</taxon>
        <taxon>Rhipicephalinae</taxon>
        <taxon>Rhipicephalus</taxon>
        <taxon>Boophilus</taxon>
    </lineage>
</organism>
<dbReference type="SUPFAM" id="SSF57535">
    <property type="entry name" value="Complement control module/SCR domain"/>
    <property type="match status" value="1"/>
</dbReference>
<proteinExistence type="predicted"/>
<dbReference type="Gene3D" id="2.10.70.10">
    <property type="entry name" value="Complement Module, domain 1"/>
    <property type="match status" value="1"/>
</dbReference>
<feature type="domain" description="EGF-like" evidence="6">
    <location>
        <begin position="42"/>
        <end position="73"/>
    </location>
</feature>
<dbReference type="PROSITE" id="PS51233">
    <property type="entry name" value="VWFD"/>
    <property type="match status" value="1"/>
</dbReference>
<keyword evidence="2" id="KW-0325">Glycoprotein</keyword>